<dbReference type="PANTHER" id="PTHR13138:SF3">
    <property type="entry name" value="CD2 ANTIGEN CYTOPLASMIC TAIL-BINDING PROTEIN 2"/>
    <property type="match status" value="1"/>
</dbReference>
<evidence type="ECO:0000313" key="3">
    <source>
        <dbReference type="Proteomes" id="UP001152759"/>
    </source>
</evidence>
<keyword evidence="3" id="KW-1185">Reference proteome</keyword>
<evidence type="ECO:0000313" key="2">
    <source>
        <dbReference type="EMBL" id="CAH0770319.1"/>
    </source>
</evidence>
<dbReference type="PANTHER" id="PTHR13138">
    <property type="entry name" value="PROTEIN LIN1"/>
    <property type="match status" value="1"/>
</dbReference>
<feature type="compositionally biased region" description="Basic and acidic residues" evidence="1">
    <location>
        <begin position="114"/>
        <end position="124"/>
    </location>
</feature>
<feature type="compositionally biased region" description="Basic and acidic residues" evidence="1">
    <location>
        <begin position="17"/>
        <end position="32"/>
    </location>
</feature>
<protein>
    <recommendedName>
        <fullName evidence="4">CD2 antigen cytoplasmic tail-binding protein 2</fullName>
    </recommendedName>
</protein>
<dbReference type="AlphaFoldDB" id="A0A9P0CD11"/>
<evidence type="ECO:0008006" key="4">
    <source>
        <dbReference type="Google" id="ProtNLM"/>
    </source>
</evidence>
<dbReference type="EMBL" id="OU963865">
    <property type="protein sequence ID" value="CAH0770319.1"/>
    <property type="molecule type" value="Genomic_DNA"/>
</dbReference>
<feature type="compositionally biased region" description="Polar residues" evidence="1">
    <location>
        <begin position="258"/>
        <end position="286"/>
    </location>
</feature>
<proteinExistence type="predicted"/>
<organism evidence="2 3">
    <name type="scientific">Bemisia tabaci</name>
    <name type="common">Sweetpotato whitefly</name>
    <name type="synonym">Aleurodes tabaci</name>
    <dbReference type="NCBI Taxonomy" id="7038"/>
    <lineage>
        <taxon>Eukaryota</taxon>
        <taxon>Metazoa</taxon>
        <taxon>Ecdysozoa</taxon>
        <taxon>Arthropoda</taxon>
        <taxon>Hexapoda</taxon>
        <taxon>Insecta</taxon>
        <taxon>Pterygota</taxon>
        <taxon>Neoptera</taxon>
        <taxon>Paraneoptera</taxon>
        <taxon>Hemiptera</taxon>
        <taxon>Sternorrhyncha</taxon>
        <taxon>Aleyrodoidea</taxon>
        <taxon>Aleyrodidae</taxon>
        <taxon>Aleyrodinae</taxon>
        <taxon>Bemisia</taxon>
    </lineage>
</organism>
<feature type="region of interest" description="Disordered" evidence="1">
    <location>
        <begin position="114"/>
        <end position="136"/>
    </location>
</feature>
<dbReference type="Proteomes" id="UP001152759">
    <property type="component" value="Chromosome 4"/>
</dbReference>
<feature type="region of interest" description="Disordered" evidence="1">
    <location>
        <begin position="1"/>
        <end position="65"/>
    </location>
</feature>
<accession>A0A9P0CD11</accession>
<feature type="compositionally biased region" description="Acidic residues" evidence="1">
    <location>
        <begin position="33"/>
        <end position="42"/>
    </location>
</feature>
<dbReference type="GO" id="GO:0005682">
    <property type="term" value="C:U5 snRNP"/>
    <property type="evidence" value="ECO:0007669"/>
    <property type="project" value="InterPro"/>
</dbReference>
<evidence type="ECO:0000256" key="1">
    <source>
        <dbReference type="SAM" id="MobiDB-lite"/>
    </source>
</evidence>
<sequence>MAKRKFEDADLEEVDDDWKNKPLKPETKHSLDSDEDDDDVDEEKYKILPQDDIEGQEAGGVRQEGDVQITPFNMDEELEDGHFDTDGNFHWKKEKLLKDHWLDNIDWVKIRKGDEKAPADKGIADSDDSESEEEPFDSVAVYKKILQLMKPKETVAGALRRLGGNKSMSASERWKKKKAGLKEEENADKKNVTLLTELANDLLTRTGNMDIYQETYEKISELVNKSEKKKNSSIYEDAADDGLDMYADDFGEKEKAKITSSTEAPDDQNVTNSSGQSTSKDVTSSTHKVEGPPEASSNPTADQEMISKSS</sequence>
<name>A0A9P0CD11_BEMTA</name>
<feature type="compositionally biased region" description="Polar residues" evidence="1">
    <location>
        <begin position="295"/>
        <end position="310"/>
    </location>
</feature>
<feature type="compositionally biased region" description="Basic and acidic residues" evidence="1">
    <location>
        <begin position="180"/>
        <end position="189"/>
    </location>
</feature>
<feature type="compositionally biased region" description="Acidic residues" evidence="1">
    <location>
        <begin position="237"/>
        <end position="249"/>
    </location>
</feature>
<gene>
    <name evidence="2" type="ORF">BEMITA_LOCUS7192</name>
</gene>
<dbReference type="InterPro" id="IPR039905">
    <property type="entry name" value="CD2BP2/Lin1"/>
</dbReference>
<feature type="compositionally biased region" description="Acidic residues" evidence="1">
    <location>
        <begin position="125"/>
        <end position="136"/>
    </location>
</feature>
<feature type="region of interest" description="Disordered" evidence="1">
    <location>
        <begin position="165"/>
        <end position="189"/>
    </location>
</feature>
<reference evidence="2" key="1">
    <citation type="submission" date="2021-12" db="EMBL/GenBank/DDBJ databases">
        <authorList>
            <person name="King R."/>
        </authorList>
    </citation>
    <scope>NUCLEOTIDE SEQUENCE</scope>
</reference>
<feature type="region of interest" description="Disordered" evidence="1">
    <location>
        <begin position="225"/>
        <end position="310"/>
    </location>
</feature>